<dbReference type="InterPro" id="IPR036047">
    <property type="entry name" value="F-box-like_dom_sf"/>
</dbReference>
<dbReference type="SMART" id="SM00367">
    <property type="entry name" value="LRR_CC"/>
    <property type="match status" value="6"/>
</dbReference>
<dbReference type="InterPro" id="IPR032675">
    <property type="entry name" value="LRR_dom_sf"/>
</dbReference>
<feature type="domain" description="F-box" evidence="2">
    <location>
        <begin position="9"/>
        <end position="40"/>
    </location>
</feature>
<dbReference type="OrthoDB" id="6483158at2759"/>
<comment type="caution">
    <text evidence="3">The sequence shown here is derived from an EMBL/GenBank/DDBJ whole genome shotgun (WGS) entry which is preliminary data.</text>
</comment>
<dbReference type="Gene3D" id="3.80.10.10">
    <property type="entry name" value="Ribonuclease Inhibitor"/>
    <property type="match status" value="2"/>
</dbReference>
<sequence>MAIIKFQDLRHVFRFLNPRSRLTASLVCKRWLEAVDCPELLCDVKVKFSGEVNQALKSFNCMTRRFQWFSFYRVTIKRPVVEFLMKYVDQFDTLSFINCKIGDSKYKPKIQGKILHFDNLTTLDVQNSNITFLFAPFLNVTNLTLDMPNSLTDYIICELSKYLRRLEKLTLGGMVMCEEDFCKGLYATVETIETNPSHKFLSFLSIKRLIERNRNTLKHINFESLCLSAEPLLNISKIKGLKLRSISFPYHLNSSHIKEFCVNQFYLTSLDLSALLTVTDDTVCDVCKCLPNLQELIIRFSKAIDRCITEIFQLKNLVKLDLSSCSRISYVSYVMAMSILKSFKLKHLNLAFTKISDRSLFELLERNPNMRYLNASGIHISNETLNMICRNLTHLECLILESCPTISDTGLTGEFQNFSDFITPTPLSNLKYLTKFCLSQNNLITNRGCVKAIRFRELKILSLNECRGLILQDNFTRYYATPPPTQLSYSYDPQKYKVHHPSESKPQQMEISQFSPVVPSRPMEIIVFPSNQGRQTKREKRKQSVRLDEKIAEFMGMKDLVNAVRKVKSQKFHCSTNRILNVLPKQVRERPT</sequence>
<dbReference type="AlphaFoldDB" id="A0A8X6YFA1"/>
<dbReference type="Proteomes" id="UP000886998">
    <property type="component" value="Unassembled WGS sequence"/>
</dbReference>
<dbReference type="InterPro" id="IPR001810">
    <property type="entry name" value="F-box_dom"/>
</dbReference>
<dbReference type="Gene3D" id="1.20.1280.50">
    <property type="match status" value="1"/>
</dbReference>
<evidence type="ECO:0000313" key="4">
    <source>
        <dbReference type="Proteomes" id="UP000886998"/>
    </source>
</evidence>
<proteinExistence type="predicted"/>
<protein>
    <recommendedName>
        <fullName evidence="2">F-box domain-containing protein</fullName>
    </recommendedName>
</protein>
<dbReference type="SUPFAM" id="SSF81383">
    <property type="entry name" value="F-box domain"/>
    <property type="match status" value="1"/>
</dbReference>
<dbReference type="GO" id="GO:0031146">
    <property type="term" value="P:SCF-dependent proteasomal ubiquitin-dependent protein catabolic process"/>
    <property type="evidence" value="ECO:0007669"/>
    <property type="project" value="TreeGrafter"/>
</dbReference>
<evidence type="ECO:0000256" key="1">
    <source>
        <dbReference type="ARBA" id="ARBA00022786"/>
    </source>
</evidence>
<dbReference type="SUPFAM" id="SSF52047">
    <property type="entry name" value="RNI-like"/>
    <property type="match status" value="1"/>
</dbReference>
<evidence type="ECO:0000259" key="2">
    <source>
        <dbReference type="Pfam" id="PF00646"/>
    </source>
</evidence>
<dbReference type="Pfam" id="PF00646">
    <property type="entry name" value="F-box"/>
    <property type="match status" value="1"/>
</dbReference>
<keyword evidence="1" id="KW-0833">Ubl conjugation pathway</keyword>
<dbReference type="GO" id="GO:0019005">
    <property type="term" value="C:SCF ubiquitin ligase complex"/>
    <property type="evidence" value="ECO:0007669"/>
    <property type="project" value="TreeGrafter"/>
</dbReference>
<dbReference type="EMBL" id="BMAV01017718">
    <property type="protein sequence ID" value="GFY69587.1"/>
    <property type="molecule type" value="Genomic_DNA"/>
</dbReference>
<keyword evidence="4" id="KW-1185">Reference proteome</keyword>
<gene>
    <name evidence="3" type="primary">X975_20633</name>
    <name evidence="3" type="ORF">TNIN_483921</name>
</gene>
<dbReference type="PANTHER" id="PTHR13318">
    <property type="entry name" value="PARTNER OF PAIRED, ISOFORM B-RELATED"/>
    <property type="match status" value="1"/>
</dbReference>
<accession>A0A8X6YFA1</accession>
<dbReference type="PANTHER" id="PTHR13318:SF106">
    <property type="entry name" value="F-BOX_LRR-REPEAT PROTEIN 2"/>
    <property type="match status" value="1"/>
</dbReference>
<name>A0A8X6YFA1_9ARAC</name>
<organism evidence="3 4">
    <name type="scientific">Trichonephila inaurata madagascariensis</name>
    <dbReference type="NCBI Taxonomy" id="2747483"/>
    <lineage>
        <taxon>Eukaryota</taxon>
        <taxon>Metazoa</taxon>
        <taxon>Ecdysozoa</taxon>
        <taxon>Arthropoda</taxon>
        <taxon>Chelicerata</taxon>
        <taxon>Arachnida</taxon>
        <taxon>Araneae</taxon>
        <taxon>Araneomorphae</taxon>
        <taxon>Entelegynae</taxon>
        <taxon>Araneoidea</taxon>
        <taxon>Nephilidae</taxon>
        <taxon>Trichonephila</taxon>
        <taxon>Trichonephila inaurata</taxon>
    </lineage>
</organism>
<evidence type="ECO:0000313" key="3">
    <source>
        <dbReference type="EMBL" id="GFY69587.1"/>
    </source>
</evidence>
<reference evidence="3" key="1">
    <citation type="submission" date="2020-08" db="EMBL/GenBank/DDBJ databases">
        <title>Multicomponent nature underlies the extraordinary mechanical properties of spider dragline silk.</title>
        <authorList>
            <person name="Kono N."/>
            <person name="Nakamura H."/>
            <person name="Mori M."/>
            <person name="Yoshida Y."/>
            <person name="Ohtoshi R."/>
            <person name="Malay A.D."/>
            <person name="Moran D.A.P."/>
            <person name="Tomita M."/>
            <person name="Numata K."/>
            <person name="Arakawa K."/>
        </authorList>
    </citation>
    <scope>NUCLEOTIDE SEQUENCE</scope>
</reference>
<dbReference type="InterPro" id="IPR006553">
    <property type="entry name" value="Leu-rich_rpt_Cys-con_subtyp"/>
</dbReference>